<gene>
    <name evidence="23" type="ORF">IFM89_004792</name>
</gene>
<proteinExistence type="predicted"/>
<keyword evidence="10" id="KW-0547">Nucleotide-binding</keyword>
<dbReference type="Pfam" id="PF00954">
    <property type="entry name" value="S_locus_glycop"/>
    <property type="match status" value="1"/>
</dbReference>
<keyword evidence="13 20" id="KW-1133">Transmembrane helix</keyword>
<keyword evidence="17" id="KW-0325">Glycoprotein</keyword>
<dbReference type="EC" id="2.7.11.1" evidence="2"/>
<keyword evidence="15" id="KW-1015">Disulfide bond</keyword>
<evidence type="ECO:0000256" key="12">
    <source>
        <dbReference type="ARBA" id="ARBA00022840"/>
    </source>
</evidence>
<keyword evidence="4" id="KW-0723">Serine/threonine-protein kinase</keyword>
<dbReference type="AlphaFoldDB" id="A0A835IBU6"/>
<evidence type="ECO:0000256" key="7">
    <source>
        <dbReference type="ARBA" id="ARBA00022729"/>
    </source>
</evidence>
<evidence type="ECO:0000256" key="16">
    <source>
        <dbReference type="ARBA" id="ARBA00023170"/>
    </source>
</evidence>
<keyword evidence="5" id="KW-0808">Transferase</keyword>
<dbReference type="FunFam" id="2.90.10.10:FF:000025">
    <property type="entry name" value="G-type lectin S-receptor-like serine/threonine-protein kinase"/>
    <property type="match status" value="1"/>
</dbReference>
<keyword evidence="9" id="KW-0677">Repeat</keyword>
<comment type="catalytic activity">
    <reaction evidence="18">
        <text>L-threonyl-[protein] + ATP = O-phospho-L-threonyl-[protein] + ADP + H(+)</text>
        <dbReference type="Rhea" id="RHEA:46608"/>
        <dbReference type="Rhea" id="RHEA-COMP:11060"/>
        <dbReference type="Rhea" id="RHEA-COMP:11605"/>
        <dbReference type="ChEBI" id="CHEBI:15378"/>
        <dbReference type="ChEBI" id="CHEBI:30013"/>
        <dbReference type="ChEBI" id="CHEBI:30616"/>
        <dbReference type="ChEBI" id="CHEBI:61977"/>
        <dbReference type="ChEBI" id="CHEBI:456216"/>
        <dbReference type="EC" id="2.7.11.1"/>
    </reaction>
</comment>
<dbReference type="InterPro" id="IPR001480">
    <property type="entry name" value="Bulb-type_lectin_dom"/>
</dbReference>
<keyword evidence="6 20" id="KW-0812">Transmembrane</keyword>
<keyword evidence="14 20" id="KW-0472">Membrane</keyword>
<organism evidence="23 24">
    <name type="scientific">Coptis chinensis</name>
    <dbReference type="NCBI Taxonomy" id="261450"/>
    <lineage>
        <taxon>Eukaryota</taxon>
        <taxon>Viridiplantae</taxon>
        <taxon>Streptophyta</taxon>
        <taxon>Embryophyta</taxon>
        <taxon>Tracheophyta</taxon>
        <taxon>Spermatophyta</taxon>
        <taxon>Magnoliopsida</taxon>
        <taxon>Ranunculales</taxon>
        <taxon>Ranunculaceae</taxon>
        <taxon>Coptidoideae</taxon>
        <taxon>Coptis</taxon>
    </lineage>
</organism>
<keyword evidence="7 21" id="KW-0732">Signal</keyword>
<evidence type="ECO:0000256" key="6">
    <source>
        <dbReference type="ARBA" id="ARBA00022692"/>
    </source>
</evidence>
<evidence type="ECO:0000256" key="15">
    <source>
        <dbReference type="ARBA" id="ARBA00023157"/>
    </source>
</evidence>
<dbReference type="InterPro" id="IPR036426">
    <property type="entry name" value="Bulb-type_lectin_dom_sf"/>
</dbReference>
<dbReference type="EMBL" id="JADFTS010000003">
    <property type="protein sequence ID" value="KAF9612988.1"/>
    <property type="molecule type" value="Genomic_DNA"/>
</dbReference>
<name>A0A835IBU6_9MAGN</name>
<keyword evidence="3" id="KW-1003">Cell membrane</keyword>
<dbReference type="FunFam" id="2.90.10.10:FF:000016">
    <property type="entry name" value="G-type lectin S-receptor-like serine/threonine-protein kinase"/>
    <property type="match status" value="1"/>
</dbReference>
<dbReference type="OrthoDB" id="1918782at2759"/>
<dbReference type="SUPFAM" id="SSF51110">
    <property type="entry name" value="alpha-D-mannose-specific plant lectins"/>
    <property type="match status" value="2"/>
</dbReference>
<evidence type="ECO:0000259" key="22">
    <source>
        <dbReference type="PROSITE" id="PS50927"/>
    </source>
</evidence>
<evidence type="ECO:0000256" key="19">
    <source>
        <dbReference type="ARBA" id="ARBA00048679"/>
    </source>
</evidence>
<reference evidence="23 24" key="1">
    <citation type="submission" date="2020-10" db="EMBL/GenBank/DDBJ databases">
        <title>The Coptis chinensis genome and diversification of protoberbering-type alkaloids.</title>
        <authorList>
            <person name="Wang B."/>
            <person name="Shu S."/>
            <person name="Song C."/>
            <person name="Liu Y."/>
        </authorList>
    </citation>
    <scope>NUCLEOTIDE SEQUENCE [LARGE SCALE GENOMIC DNA]</scope>
    <source>
        <strain evidence="23">HL-2020</strain>
        <tissue evidence="23">Leaf</tissue>
    </source>
</reference>
<evidence type="ECO:0000256" key="20">
    <source>
        <dbReference type="SAM" id="Phobius"/>
    </source>
</evidence>
<dbReference type="GO" id="GO:0005886">
    <property type="term" value="C:plasma membrane"/>
    <property type="evidence" value="ECO:0007669"/>
    <property type="project" value="UniProtKB-SubCell"/>
</dbReference>
<dbReference type="PANTHER" id="PTHR47974">
    <property type="entry name" value="OS07G0415500 PROTEIN"/>
    <property type="match status" value="1"/>
</dbReference>
<keyword evidence="24" id="KW-1185">Reference proteome</keyword>
<keyword evidence="16" id="KW-0675">Receptor</keyword>
<comment type="caution">
    <text evidence="23">The sequence shown here is derived from an EMBL/GenBank/DDBJ whole genome shotgun (WGS) entry which is preliminary data.</text>
</comment>
<comment type="subcellular location">
    <subcellularLocation>
        <location evidence="1">Cell membrane</location>
        <topology evidence="1">Single-pass type I membrane protein</topology>
    </subcellularLocation>
</comment>
<dbReference type="PROSITE" id="PS50927">
    <property type="entry name" value="BULB_LECTIN"/>
    <property type="match status" value="2"/>
</dbReference>
<dbReference type="Proteomes" id="UP000631114">
    <property type="component" value="Unassembled WGS sequence"/>
</dbReference>
<dbReference type="InterPro" id="IPR000858">
    <property type="entry name" value="S_locus_glycoprot_dom"/>
</dbReference>
<feature type="domain" description="Bulb-type lectin" evidence="22">
    <location>
        <begin position="12"/>
        <end position="139"/>
    </location>
</feature>
<dbReference type="Pfam" id="PF01453">
    <property type="entry name" value="B_lectin"/>
    <property type="match status" value="1"/>
</dbReference>
<evidence type="ECO:0000313" key="24">
    <source>
        <dbReference type="Proteomes" id="UP000631114"/>
    </source>
</evidence>
<evidence type="ECO:0000256" key="5">
    <source>
        <dbReference type="ARBA" id="ARBA00022679"/>
    </source>
</evidence>
<evidence type="ECO:0000256" key="10">
    <source>
        <dbReference type="ARBA" id="ARBA00022741"/>
    </source>
</evidence>
<evidence type="ECO:0000256" key="8">
    <source>
        <dbReference type="ARBA" id="ARBA00022734"/>
    </source>
</evidence>
<keyword evidence="8" id="KW-0430">Lectin</keyword>
<evidence type="ECO:0000256" key="18">
    <source>
        <dbReference type="ARBA" id="ARBA00047899"/>
    </source>
</evidence>
<keyword evidence="12" id="KW-0067">ATP-binding</keyword>
<sequence length="556" mass="60711">MPLSIFFFIHFLFYTTSYADIPLGSTLTPSNPNTNWTSPNNVFSVTFIPISSTNPTSFSAAISFSGIPVWKAGGDFGIVDSSARFELQLSGNLRLTNGSGSLVWESRTSNKGISNGTLDGSGNLSLRNESVTIWSSFDNPTDTILPGQNFTTSKSLRSGLYSFLLLDSGNLSLRWNSDVIYWNQALNSSFRGNLSSPGLVLQQTGVLQLFDSTLSVPVNMAYSSDYGEGTDVLRFLRLDSDGNLRIYSSGRGDGTSTERWAAVSDQCKVYGWCGNFGICSYNDSSIPVCGCPSQNFEFSDPNESRKGCKRKVEIEACPSNTALLELDHTQFLTYPPELSSQVVILGVSACRENCRGGGSCVASTALADGTGRCYLKVSSFLSGWQSPALPSKSFIKICSPGLLNPSPSTVNPNQRRPRKQQDWVVAVVVACSLVGVVLLQGGVWLWCCRKTPMGLSAQHALLEYVSGAPVQFSYKELQRSTKGFKDKLGAVEFERGNVNDIVDERLAEDQVDMEQVTRAIKSTLSQLREIVMLPHRGSAWTMILIDDAAKKKLRRK</sequence>
<evidence type="ECO:0000256" key="21">
    <source>
        <dbReference type="SAM" id="SignalP"/>
    </source>
</evidence>
<dbReference type="GO" id="GO:0005524">
    <property type="term" value="F:ATP binding"/>
    <property type="evidence" value="ECO:0007669"/>
    <property type="project" value="UniProtKB-KW"/>
</dbReference>
<evidence type="ECO:0000256" key="2">
    <source>
        <dbReference type="ARBA" id="ARBA00012513"/>
    </source>
</evidence>
<evidence type="ECO:0000313" key="23">
    <source>
        <dbReference type="EMBL" id="KAF9612988.1"/>
    </source>
</evidence>
<evidence type="ECO:0000256" key="3">
    <source>
        <dbReference type="ARBA" id="ARBA00022475"/>
    </source>
</evidence>
<evidence type="ECO:0000256" key="11">
    <source>
        <dbReference type="ARBA" id="ARBA00022777"/>
    </source>
</evidence>
<evidence type="ECO:0000256" key="4">
    <source>
        <dbReference type="ARBA" id="ARBA00022527"/>
    </source>
</evidence>
<comment type="catalytic activity">
    <reaction evidence="19">
        <text>L-seryl-[protein] + ATP = O-phospho-L-seryl-[protein] + ADP + H(+)</text>
        <dbReference type="Rhea" id="RHEA:17989"/>
        <dbReference type="Rhea" id="RHEA-COMP:9863"/>
        <dbReference type="Rhea" id="RHEA-COMP:11604"/>
        <dbReference type="ChEBI" id="CHEBI:15378"/>
        <dbReference type="ChEBI" id="CHEBI:29999"/>
        <dbReference type="ChEBI" id="CHEBI:30616"/>
        <dbReference type="ChEBI" id="CHEBI:83421"/>
        <dbReference type="ChEBI" id="CHEBI:456216"/>
        <dbReference type="EC" id="2.7.11.1"/>
    </reaction>
</comment>
<dbReference type="GO" id="GO:0048544">
    <property type="term" value="P:recognition of pollen"/>
    <property type="evidence" value="ECO:0007669"/>
    <property type="project" value="InterPro"/>
</dbReference>
<dbReference type="GO" id="GO:0030246">
    <property type="term" value="F:carbohydrate binding"/>
    <property type="evidence" value="ECO:0007669"/>
    <property type="project" value="UniProtKB-KW"/>
</dbReference>
<accession>A0A835IBU6</accession>
<evidence type="ECO:0000256" key="17">
    <source>
        <dbReference type="ARBA" id="ARBA00023180"/>
    </source>
</evidence>
<feature type="domain" description="Bulb-type lectin" evidence="22">
    <location>
        <begin position="141"/>
        <end position="259"/>
    </location>
</feature>
<dbReference type="PANTHER" id="PTHR47974:SF9">
    <property type="entry name" value="RECEPTOR-LIKE SERINE_THREONINE-PROTEIN KINASE"/>
    <property type="match status" value="1"/>
</dbReference>
<dbReference type="GO" id="GO:0004674">
    <property type="term" value="F:protein serine/threonine kinase activity"/>
    <property type="evidence" value="ECO:0007669"/>
    <property type="project" value="UniProtKB-KW"/>
</dbReference>
<feature type="signal peptide" evidence="21">
    <location>
        <begin position="1"/>
        <end position="19"/>
    </location>
</feature>
<evidence type="ECO:0000256" key="1">
    <source>
        <dbReference type="ARBA" id="ARBA00004251"/>
    </source>
</evidence>
<dbReference type="Gene3D" id="2.90.10.10">
    <property type="entry name" value="Bulb-type lectin domain"/>
    <property type="match status" value="2"/>
</dbReference>
<protein>
    <recommendedName>
        <fullName evidence="2">non-specific serine/threonine protein kinase</fullName>
        <ecNumber evidence="2">2.7.11.1</ecNumber>
    </recommendedName>
</protein>
<feature type="transmembrane region" description="Helical" evidence="20">
    <location>
        <begin position="423"/>
        <end position="447"/>
    </location>
</feature>
<evidence type="ECO:0000256" key="13">
    <source>
        <dbReference type="ARBA" id="ARBA00022989"/>
    </source>
</evidence>
<evidence type="ECO:0000256" key="14">
    <source>
        <dbReference type="ARBA" id="ARBA00023136"/>
    </source>
</evidence>
<feature type="chain" id="PRO_5032577508" description="non-specific serine/threonine protein kinase" evidence="21">
    <location>
        <begin position="20"/>
        <end position="556"/>
    </location>
</feature>
<keyword evidence="11" id="KW-0418">Kinase</keyword>
<dbReference type="SMART" id="SM00108">
    <property type="entry name" value="B_lectin"/>
    <property type="match status" value="1"/>
</dbReference>
<evidence type="ECO:0000256" key="9">
    <source>
        <dbReference type="ARBA" id="ARBA00022737"/>
    </source>
</evidence>